<name>A0A1C7M2R7_GRIFR</name>
<evidence type="ECO:0000313" key="2">
    <source>
        <dbReference type="Proteomes" id="UP000092993"/>
    </source>
</evidence>
<dbReference type="Proteomes" id="UP000092993">
    <property type="component" value="Unassembled WGS sequence"/>
</dbReference>
<accession>A0A1C7M2R7</accession>
<reference evidence="1 2" key="1">
    <citation type="submission" date="2016-03" db="EMBL/GenBank/DDBJ databases">
        <title>Whole genome sequencing of Grifola frondosa 9006-11.</title>
        <authorList>
            <person name="Min B."/>
            <person name="Park H."/>
            <person name="Kim J.-G."/>
            <person name="Cho H."/>
            <person name="Oh Y.-L."/>
            <person name="Kong W.-S."/>
            <person name="Choi I.-G."/>
        </authorList>
    </citation>
    <scope>NUCLEOTIDE SEQUENCE [LARGE SCALE GENOMIC DNA]</scope>
    <source>
        <strain evidence="1 2">9006-11</strain>
    </source>
</reference>
<dbReference type="AlphaFoldDB" id="A0A1C7M2R7"/>
<organism evidence="1 2">
    <name type="scientific">Grifola frondosa</name>
    <name type="common">Maitake</name>
    <name type="synonym">Polyporus frondosus</name>
    <dbReference type="NCBI Taxonomy" id="5627"/>
    <lineage>
        <taxon>Eukaryota</taxon>
        <taxon>Fungi</taxon>
        <taxon>Dikarya</taxon>
        <taxon>Basidiomycota</taxon>
        <taxon>Agaricomycotina</taxon>
        <taxon>Agaricomycetes</taxon>
        <taxon>Polyporales</taxon>
        <taxon>Grifolaceae</taxon>
        <taxon>Grifola</taxon>
    </lineage>
</organism>
<dbReference type="OrthoDB" id="1882547at2759"/>
<gene>
    <name evidence="1" type="ORF">A0H81_09269</name>
</gene>
<sequence>MCREWLVDLTDIKSEQNLLQFWNFTDSWLEDRLGIDSNDTYALKDCDRNHYMFQDFKSYSSPPSRKYLQSVHLSTLAQRPERLIQLGTLFGSSRLHLRNAQNTLVRKHVRQNMAFTNPYLLRTATTIRDALGGLYLGAHIRLGDGLFQENARANVRLTWWKLLHFALKFSKADTLALEQRLFSHDVSAEFSSPPHIALDIPALRVPHPTLDPLPGSATPSLACPGALHTEVHLLPLNTPLFISTDALYPRSDPLLARFRQTFPCTFFLADFSAHTRALDALLNGIDGVTLAPFLLPFLDAMVVGRAWEVVGTEGSTFSAFVQDVLWRTYHGWDIVQRG</sequence>
<comment type="caution">
    <text evidence="1">The sequence shown here is derived from an EMBL/GenBank/DDBJ whole genome shotgun (WGS) entry which is preliminary data.</text>
</comment>
<dbReference type="EMBL" id="LUGG01000013">
    <property type="protein sequence ID" value="OBZ71038.1"/>
    <property type="molecule type" value="Genomic_DNA"/>
</dbReference>
<dbReference type="STRING" id="5627.A0A1C7M2R7"/>
<evidence type="ECO:0000313" key="1">
    <source>
        <dbReference type="EMBL" id="OBZ71038.1"/>
    </source>
</evidence>
<proteinExistence type="predicted"/>
<protein>
    <submittedName>
        <fullName evidence="1">Uncharacterized protein</fullName>
    </submittedName>
</protein>
<dbReference type="OMA" id="WRTYHGF"/>
<keyword evidence="2" id="KW-1185">Reference proteome</keyword>